<keyword evidence="3" id="KW-1185">Reference proteome</keyword>
<feature type="domain" description="YspA cpYpsA-related SLOG" evidence="1">
    <location>
        <begin position="8"/>
        <end position="79"/>
    </location>
</feature>
<evidence type="ECO:0000313" key="2">
    <source>
        <dbReference type="EMBL" id="MBB6440122.1"/>
    </source>
</evidence>
<accession>A0A7X0HPH5</accession>
<dbReference type="Proteomes" id="UP000540423">
    <property type="component" value="Unassembled WGS sequence"/>
</dbReference>
<comment type="caution">
    <text evidence="2">The sequence shown here is derived from an EMBL/GenBank/DDBJ whole genome shotgun (WGS) entry which is preliminary data.</text>
</comment>
<sequence>MTRLAPARILVTGSRDWQDARLVHRELARRWRDYGQITVIHGACPTGADAQAAQWVADMVAAGVPGVTEEAHPARWDLHGKVAGPIRNKHMVGLGAACCLAFIRNDSAGASHTARLAEAAGIDTQRWTT</sequence>
<dbReference type="Pfam" id="PF10686">
    <property type="entry name" value="YAcAr"/>
    <property type="match status" value="1"/>
</dbReference>
<dbReference type="InterPro" id="IPR019627">
    <property type="entry name" value="YAcAr"/>
</dbReference>
<dbReference type="RefSeq" id="WP_185036584.1">
    <property type="nucleotide sequence ID" value="NZ_JACHEM010000038.1"/>
</dbReference>
<gene>
    <name evidence="2" type="ORF">HNQ79_006635</name>
</gene>
<reference evidence="2 3" key="1">
    <citation type="submission" date="2020-08" db="EMBL/GenBank/DDBJ databases">
        <title>Genomic Encyclopedia of Type Strains, Phase IV (KMG-IV): sequencing the most valuable type-strain genomes for metagenomic binning, comparative biology and taxonomic classification.</title>
        <authorList>
            <person name="Goeker M."/>
        </authorList>
    </citation>
    <scope>NUCLEOTIDE SEQUENCE [LARGE SCALE GENOMIC DNA]</scope>
    <source>
        <strain evidence="2 3">DSM 40141</strain>
    </source>
</reference>
<name>A0A7X0HPH5_9ACTN</name>
<dbReference type="EMBL" id="JACHEM010000038">
    <property type="protein sequence ID" value="MBB6440122.1"/>
    <property type="molecule type" value="Genomic_DNA"/>
</dbReference>
<evidence type="ECO:0000259" key="1">
    <source>
        <dbReference type="Pfam" id="PF10686"/>
    </source>
</evidence>
<dbReference type="AlphaFoldDB" id="A0A7X0HPH5"/>
<protein>
    <recommendedName>
        <fullName evidence="1">YspA cpYpsA-related SLOG domain-containing protein</fullName>
    </recommendedName>
</protein>
<proteinExistence type="predicted"/>
<organism evidence="2 3">
    <name type="scientific">Streptomyces candidus</name>
    <dbReference type="NCBI Taxonomy" id="67283"/>
    <lineage>
        <taxon>Bacteria</taxon>
        <taxon>Bacillati</taxon>
        <taxon>Actinomycetota</taxon>
        <taxon>Actinomycetes</taxon>
        <taxon>Kitasatosporales</taxon>
        <taxon>Streptomycetaceae</taxon>
        <taxon>Streptomyces</taxon>
    </lineage>
</organism>
<evidence type="ECO:0000313" key="3">
    <source>
        <dbReference type="Proteomes" id="UP000540423"/>
    </source>
</evidence>